<dbReference type="AlphaFoldDB" id="A0A167EQC5"/>
<keyword evidence="1" id="KW-1133">Transmembrane helix</keyword>
<dbReference type="SMART" id="SM00014">
    <property type="entry name" value="acidPPc"/>
    <property type="match status" value="1"/>
</dbReference>
<accession>A0A167EQC5</accession>
<name>A0A167EQC5_9FLAO</name>
<keyword evidence="1" id="KW-0812">Transmembrane</keyword>
<keyword evidence="1" id="KW-0472">Membrane</keyword>
<gene>
    <name evidence="3" type="ORF">ULVI_14955</name>
</gene>
<evidence type="ECO:0000256" key="1">
    <source>
        <dbReference type="SAM" id="Phobius"/>
    </source>
</evidence>
<feature type="transmembrane region" description="Helical" evidence="1">
    <location>
        <begin position="56"/>
        <end position="75"/>
    </location>
</feature>
<dbReference type="STRING" id="1763537.ULVI_14955"/>
<feature type="transmembrane region" description="Helical" evidence="1">
    <location>
        <begin position="107"/>
        <end position="128"/>
    </location>
</feature>
<dbReference type="RefSeq" id="WP_068593611.1">
    <property type="nucleotide sequence ID" value="NZ_LRXL01000053.1"/>
</dbReference>
<feature type="domain" description="Phosphatidic acid phosphatase type 2/haloperoxidase" evidence="2">
    <location>
        <begin position="60"/>
        <end position="176"/>
    </location>
</feature>
<reference evidence="3 4" key="1">
    <citation type="submission" date="2016-02" db="EMBL/GenBank/DDBJ databases">
        <title>Ulvibacter sp. LPB0005, isolated from Thais luteostoma.</title>
        <authorList>
            <person name="Shin S.-K."/>
            <person name="Yi H."/>
        </authorList>
    </citation>
    <scope>NUCLEOTIDE SEQUENCE [LARGE SCALE GENOMIC DNA]</scope>
    <source>
        <strain evidence="3 4">LPB0005</strain>
    </source>
</reference>
<feature type="transmembrane region" description="Helical" evidence="1">
    <location>
        <begin position="135"/>
        <end position="155"/>
    </location>
</feature>
<proteinExistence type="predicted"/>
<evidence type="ECO:0000259" key="2">
    <source>
        <dbReference type="SMART" id="SM00014"/>
    </source>
</evidence>
<organism evidence="3 4">
    <name type="scientific">Cochleicola gelatinilyticus</name>
    <dbReference type="NCBI Taxonomy" id="1763537"/>
    <lineage>
        <taxon>Bacteria</taxon>
        <taxon>Pseudomonadati</taxon>
        <taxon>Bacteroidota</taxon>
        <taxon>Flavobacteriia</taxon>
        <taxon>Flavobacteriales</taxon>
        <taxon>Flavobacteriaceae</taxon>
        <taxon>Cochleicola</taxon>
    </lineage>
</organism>
<sequence length="194" mass="22040">MIEELLKYDTELFQFLNGLGTASWDSFWLFVTEKWSSIPLYAILLYLIYRNFGWKATLIIVVTAALMITATDQLANLFKYGIKRPRPCQVAALKPSMRFVADGCGRFGYFSAHAASSMAAAVFLGLLLKKHYYYLPFLLLIWAVMTAYSRIYLGVHYPLDIITGMFFGALIGRGAYLLQRWARLKWLGASTESA</sequence>
<keyword evidence="4" id="KW-1185">Reference proteome</keyword>
<feature type="transmembrane region" description="Helical" evidence="1">
    <location>
        <begin position="27"/>
        <end position="49"/>
    </location>
</feature>
<evidence type="ECO:0000313" key="4">
    <source>
        <dbReference type="Proteomes" id="UP000077013"/>
    </source>
</evidence>
<evidence type="ECO:0000313" key="3">
    <source>
        <dbReference type="EMBL" id="OAB75772.1"/>
    </source>
</evidence>
<dbReference type="InterPro" id="IPR036938">
    <property type="entry name" value="PAP2/HPO_sf"/>
</dbReference>
<dbReference type="OrthoDB" id="9789113at2"/>
<dbReference type="InterPro" id="IPR000326">
    <property type="entry name" value="PAP2/HPO"/>
</dbReference>
<feature type="transmembrane region" description="Helical" evidence="1">
    <location>
        <begin position="161"/>
        <end position="178"/>
    </location>
</feature>
<dbReference type="Gene3D" id="1.20.144.10">
    <property type="entry name" value="Phosphatidic acid phosphatase type 2/haloperoxidase"/>
    <property type="match status" value="1"/>
</dbReference>
<comment type="caution">
    <text evidence="3">The sequence shown here is derived from an EMBL/GenBank/DDBJ whole genome shotgun (WGS) entry which is preliminary data.</text>
</comment>
<dbReference type="EMBL" id="LRXL01000053">
    <property type="protein sequence ID" value="OAB75772.1"/>
    <property type="molecule type" value="Genomic_DNA"/>
</dbReference>
<protein>
    <submittedName>
        <fullName evidence="3">Phosphoesterase</fullName>
    </submittedName>
</protein>
<dbReference type="Pfam" id="PF01569">
    <property type="entry name" value="PAP2"/>
    <property type="match status" value="1"/>
</dbReference>
<dbReference type="Proteomes" id="UP000077013">
    <property type="component" value="Unassembled WGS sequence"/>
</dbReference>
<dbReference type="GO" id="GO:0042392">
    <property type="term" value="F:sphingosine-1-phosphate phosphatase activity"/>
    <property type="evidence" value="ECO:0007669"/>
    <property type="project" value="TreeGrafter"/>
</dbReference>
<dbReference type="PANTHER" id="PTHR14969">
    <property type="entry name" value="SPHINGOSINE-1-PHOSPHATE PHOSPHOHYDROLASE"/>
    <property type="match status" value="1"/>
</dbReference>
<dbReference type="SUPFAM" id="SSF48317">
    <property type="entry name" value="Acid phosphatase/Vanadium-dependent haloperoxidase"/>
    <property type="match status" value="1"/>
</dbReference>
<dbReference type="PANTHER" id="PTHR14969:SF13">
    <property type="entry name" value="AT30094P"/>
    <property type="match status" value="1"/>
</dbReference>